<protein>
    <submittedName>
        <fullName evidence="3">Amidohydrolase family protein</fullName>
    </submittedName>
</protein>
<name>A0A844G0S0_9BACT</name>
<sequence>MHCGRLRGNSRNRPFSFKMVIDFHAHFYPEKVAAKALAVCAARIPAWSDGTRSGLEASMREAGIDLAVGLTVVNAPGNSTNINAWAVRENRRPLIMTGGIHPDEPEPLRTIETVAAAGLPGIKVHPEYQHFRFDEERLFPVWERCEELGLFVVTHAGWDAMFDSPCRGTPEKLAEFHRRFPGVKLILAHLGGLAMWDDVEKYLTGLPVYLDLAMASPDYIEADRLLRIIRAHGAGRILFGTDSPWYGQKEQLGFIRSLPLSPAEQEQIFHRNAAELLRLP</sequence>
<dbReference type="SUPFAM" id="SSF51556">
    <property type="entry name" value="Metallo-dependent hydrolases"/>
    <property type="match status" value="1"/>
</dbReference>
<dbReference type="PANTHER" id="PTHR21240:SF28">
    <property type="entry name" value="ISO-OROTATE DECARBOXYLASE (EUROFUNG)"/>
    <property type="match status" value="1"/>
</dbReference>
<evidence type="ECO:0000259" key="2">
    <source>
        <dbReference type="Pfam" id="PF04909"/>
    </source>
</evidence>
<dbReference type="GO" id="GO:0016787">
    <property type="term" value="F:hydrolase activity"/>
    <property type="evidence" value="ECO:0007669"/>
    <property type="project" value="UniProtKB-KW"/>
</dbReference>
<keyword evidence="4" id="KW-1185">Reference proteome</keyword>
<comment type="caution">
    <text evidence="3">The sequence shown here is derived from an EMBL/GenBank/DDBJ whole genome shotgun (WGS) entry which is preliminary data.</text>
</comment>
<feature type="domain" description="Amidohydrolase-related" evidence="2">
    <location>
        <begin position="21"/>
        <end position="279"/>
    </location>
</feature>
<evidence type="ECO:0000313" key="4">
    <source>
        <dbReference type="Proteomes" id="UP000435649"/>
    </source>
</evidence>
<dbReference type="CDD" id="cd01292">
    <property type="entry name" value="metallo-dependent_hydrolases"/>
    <property type="match status" value="1"/>
</dbReference>
<reference evidence="3 4" key="1">
    <citation type="submission" date="2019-08" db="EMBL/GenBank/DDBJ databases">
        <title>In-depth cultivation of the pig gut microbiome towards novel bacterial diversity and tailored functional studies.</title>
        <authorList>
            <person name="Wylensek D."/>
            <person name="Hitch T.C.A."/>
            <person name="Clavel T."/>
        </authorList>
    </citation>
    <scope>NUCLEOTIDE SEQUENCE [LARGE SCALE GENOMIC DNA]</scope>
    <source>
        <strain evidence="3 4">BBE-744-WT-12</strain>
    </source>
</reference>
<dbReference type="EMBL" id="VUNS01000006">
    <property type="protein sequence ID" value="MST96946.1"/>
    <property type="molecule type" value="Genomic_DNA"/>
</dbReference>
<evidence type="ECO:0000256" key="1">
    <source>
        <dbReference type="ARBA" id="ARBA00023239"/>
    </source>
</evidence>
<dbReference type="AlphaFoldDB" id="A0A844G0S0"/>
<dbReference type="InterPro" id="IPR032465">
    <property type="entry name" value="ACMSD"/>
</dbReference>
<gene>
    <name evidence="3" type="ORF">FYJ85_07775</name>
</gene>
<dbReference type="Proteomes" id="UP000435649">
    <property type="component" value="Unassembled WGS sequence"/>
</dbReference>
<dbReference type="GO" id="GO:0019748">
    <property type="term" value="P:secondary metabolic process"/>
    <property type="evidence" value="ECO:0007669"/>
    <property type="project" value="TreeGrafter"/>
</dbReference>
<dbReference type="Pfam" id="PF04909">
    <property type="entry name" value="Amidohydro_2"/>
    <property type="match status" value="1"/>
</dbReference>
<dbReference type="PANTHER" id="PTHR21240">
    <property type="entry name" value="2-AMINO-3-CARBOXYLMUCONATE-6-SEMIALDEHYDE DECARBOXYLASE"/>
    <property type="match status" value="1"/>
</dbReference>
<evidence type="ECO:0000313" key="3">
    <source>
        <dbReference type="EMBL" id="MST96946.1"/>
    </source>
</evidence>
<organism evidence="3 4">
    <name type="scientific">Victivallis lenta</name>
    <dbReference type="NCBI Taxonomy" id="2606640"/>
    <lineage>
        <taxon>Bacteria</taxon>
        <taxon>Pseudomonadati</taxon>
        <taxon>Lentisphaerota</taxon>
        <taxon>Lentisphaeria</taxon>
        <taxon>Victivallales</taxon>
        <taxon>Victivallaceae</taxon>
        <taxon>Victivallis</taxon>
    </lineage>
</organism>
<dbReference type="Gene3D" id="3.20.20.140">
    <property type="entry name" value="Metal-dependent hydrolases"/>
    <property type="match status" value="1"/>
</dbReference>
<keyword evidence="3" id="KW-0378">Hydrolase</keyword>
<proteinExistence type="predicted"/>
<accession>A0A844G0S0</accession>
<dbReference type="GO" id="GO:0016831">
    <property type="term" value="F:carboxy-lyase activity"/>
    <property type="evidence" value="ECO:0007669"/>
    <property type="project" value="InterPro"/>
</dbReference>
<keyword evidence="1" id="KW-0456">Lyase</keyword>
<dbReference type="InterPro" id="IPR006680">
    <property type="entry name" value="Amidohydro-rel"/>
</dbReference>
<dbReference type="GO" id="GO:0005737">
    <property type="term" value="C:cytoplasm"/>
    <property type="evidence" value="ECO:0007669"/>
    <property type="project" value="TreeGrafter"/>
</dbReference>
<dbReference type="InterPro" id="IPR032466">
    <property type="entry name" value="Metal_Hydrolase"/>
</dbReference>